<dbReference type="EMBL" id="CP144102">
    <property type="protein sequence ID" value="WWC89084.1"/>
    <property type="molecule type" value="Genomic_DNA"/>
</dbReference>
<evidence type="ECO:0000313" key="3">
    <source>
        <dbReference type="EMBL" id="WWC89084.1"/>
    </source>
</evidence>
<evidence type="ECO:0000313" key="4">
    <source>
        <dbReference type="Proteomes" id="UP001355207"/>
    </source>
</evidence>
<dbReference type="GO" id="GO:0006402">
    <property type="term" value="P:mRNA catabolic process"/>
    <property type="evidence" value="ECO:0007669"/>
    <property type="project" value="TreeGrafter"/>
</dbReference>
<dbReference type="GO" id="GO:0000175">
    <property type="term" value="F:3'-5'-RNA exonuclease activity"/>
    <property type="evidence" value="ECO:0007669"/>
    <property type="project" value="TreeGrafter"/>
</dbReference>
<dbReference type="AlphaFoldDB" id="A0AAX4JUP1"/>
<proteinExistence type="predicted"/>
<dbReference type="InterPro" id="IPR050180">
    <property type="entry name" value="RNR_Ribonuclease"/>
</dbReference>
<protein>
    <recommendedName>
        <fullName evidence="2">RNB domain-containing protein</fullName>
    </recommendedName>
</protein>
<gene>
    <name evidence="3" type="ORF">L201_004002</name>
</gene>
<feature type="compositionally biased region" description="Low complexity" evidence="1">
    <location>
        <begin position="30"/>
        <end position="48"/>
    </location>
</feature>
<organism evidence="3 4">
    <name type="scientific">Kwoniella dendrophila CBS 6074</name>
    <dbReference type="NCBI Taxonomy" id="1295534"/>
    <lineage>
        <taxon>Eukaryota</taxon>
        <taxon>Fungi</taxon>
        <taxon>Dikarya</taxon>
        <taxon>Basidiomycota</taxon>
        <taxon>Agaricomycotina</taxon>
        <taxon>Tremellomycetes</taxon>
        <taxon>Tremellales</taxon>
        <taxon>Cryptococcaceae</taxon>
        <taxon>Kwoniella</taxon>
    </lineage>
</organism>
<keyword evidence="4" id="KW-1185">Reference proteome</keyword>
<feature type="region of interest" description="Disordered" evidence="1">
    <location>
        <begin position="24"/>
        <end position="55"/>
    </location>
</feature>
<dbReference type="PANTHER" id="PTHR23355">
    <property type="entry name" value="RIBONUCLEASE"/>
    <property type="match status" value="1"/>
</dbReference>
<dbReference type="InterPro" id="IPR012340">
    <property type="entry name" value="NA-bd_OB-fold"/>
</dbReference>
<dbReference type="GO" id="GO:0000932">
    <property type="term" value="C:P-body"/>
    <property type="evidence" value="ECO:0007669"/>
    <property type="project" value="TreeGrafter"/>
</dbReference>
<dbReference type="InterPro" id="IPR001900">
    <property type="entry name" value="RNase_II/R"/>
</dbReference>
<dbReference type="PANTHER" id="PTHR23355:SF65">
    <property type="entry name" value="EXORIBONUCLEASE CYT-4, PUTATIVE (AFU_ORTHOLOGUE AFUA_7G01550)-RELATED"/>
    <property type="match status" value="1"/>
</dbReference>
<reference evidence="3 4" key="1">
    <citation type="submission" date="2024-01" db="EMBL/GenBank/DDBJ databases">
        <title>Comparative genomics of Cryptococcus and Kwoniella reveals pathogenesis evolution and contrasting modes of karyotype evolution via chromosome fusion or intercentromeric recombination.</title>
        <authorList>
            <person name="Coelho M.A."/>
            <person name="David-Palma M."/>
            <person name="Shea T."/>
            <person name="Bowers K."/>
            <person name="McGinley-Smith S."/>
            <person name="Mohammad A.W."/>
            <person name="Gnirke A."/>
            <person name="Yurkov A.M."/>
            <person name="Nowrousian M."/>
            <person name="Sun S."/>
            <person name="Cuomo C.A."/>
            <person name="Heitman J."/>
        </authorList>
    </citation>
    <scope>NUCLEOTIDE SEQUENCE [LARGE SCALE GENOMIC DNA]</scope>
    <source>
        <strain evidence="3 4">CBS 6074</strain>
    </source>
</reference>
<dbReference type="Proteomes" id="UP001355207">
    <property type="component" value="Chromosome 5"/>
</dbReference>
<evidence type="ECO:0000256" key="1">
    <source>
        <dbReference type="SAM" id="MobiDB-lite"/>
    </source>
</evidence>
<dbReference type="GeneID" id="91094672"/>
<accession>A0AAX4JUP1</accession>
<evidence type="ECO:0000259" key="2">
    <source>
        <dbReference type="SMART" id="SM00955"/>
    </source>
</evidence>
<feature type="domain" description="RNB" evidence="2">
    <location>
        <begin position="560"/>
        <end position="935"/>
    </location>
</feature>
<dbReference type="SMART" id="SM00955">
    <property type="entry name" value="RNB"/>
    <property type="match status" value="1"/>
</dbReference>
<sequence length="1085" mass="120989">MASIRLKPTGRSANLIQRSLVTSTRLSDVQSQYQNGGSSSSASSSIKQKGGESEIEIKNKRTFEFLYGPESNWRKPKIPSKPATPPKKRSKVDPEAYKNLPPLENPLASKERKINFSLAEGQSNDRKAYFSDSLSGAEDLGIEDWSSLEIVESEAGLENGRVVECRRSGHTTIGLILASITLSGRPRLLILRSSGEIWPISSNDVQFVMPSSLISPDLASKCWSVELLESLALTESKSGLSEQNEIKPTEEMLQARRKVAMILRKVHRETEKMCNRLLSDNNTNSNTSASNSGGVESIWNNWTSNINDSSSQRSSITAIQAAEFILNPKNNDKGKKIEIKPNTLPAYAAHTLLMRRPDLFIADQGDMWSSGKFVVRSRSERQLLEKVQKGVDQSMSSSPSNESNTDEDLLSFIQKAQKVIEFSRKIQQETQGEELKEVKDHNLPEWTNKDKEYISILLSPLVETRSTQTPPSFPLALSLARLMLPNSNETVDRGTLARLLSDMGIILPWDSLEMSKITENENRSMTMSSIPIPTTIQSISGGKVQNEDGLLEGNELDSIREDFTSHKVFVIDDPTASELDDGIAIERITGSDDIWIHIHIADPTKFIIPNHLYAKQASIRGSTTYLPEGNKPLFPLDVIMGKLSLGAKIEENDNNGSQSTLTFSAKLNNKGDIVDEPKVRLGWIRKPKVITYQSVDKALNLPTSTSTRPFGGPIRSSGISTNNVKIEESDLEDLKILLELAKAHRAKRYSTAGLEWSFPSASVNILNQPSRPSTNLFDTSSKLPSSPQIFSGNLGLEYKVNTPRFGTLNASQIVAEYMILAGKIAAGFCSSRDIPVMYRGSLEPKPLNSSINYTMEDLLNSRIKDMGQLQDPFKMMGNDWYNPSGFIDLKPIQHWIMGFEQVGKNDFNGYLRTTSPLRRFDDFLVHWQIKSYLSKQSQSSVNSDKIKGLNKEEVLRTIKKSDEGVRKLKRSSVTAMKFWQTRVLKNQLSFTNNALINGNDNWEIKDDEKIDLQNDTLIGKIIGSTESVSSINGESTPILIESLGIQATLQHQIKSKDFQVGQEVECKIYDVQDWPNPAITFKLVE</sequence>
<feature type="region of interest" description="Disordered" evidence="1">
    <location>
        <begin position="74"/>
        <end position="104"/>
    </location>
</feature>
<dbReference type="SUPFAM" id="SSF50249">
    <property type="entry name" value="Nucleic acid-binding proteins"/>
    <property type="match status" value="1"/>
</dbReference>
<dbReference type="Pfam" id="PF00773">
    <property type="entry name" value="RNB"/>
    <property type="match status" value="1"/>
</dbReference>
<dbReference type="RefSeq" id="XP_066075847.1">
    <property type="nucleotide sequence ID" value="XM_066219750.1"/>
</dbReference>
<name>A0AAX4JUP1_9TREE</name>
<dbReference type="GO" id="GO:0003723">
    <property type="term" value="F:RNA binding"/>
    <property type="evidence" value="ECO:0007669"/>
    <property type="project" value="InterPro"/>
</dbReference>